<evidence type="ECO:0000256" key="1">
    <source>
        <dbReference type="SAM" id="MobiDB-lite"/>
    </source>
</evidence>
<keyword evidence="3" id="KW-1185">Reference proteome</keyword>
<dbReference type="Proteomes" id="UP000886476">
    <property type="component" value="Unassembled WGS sequence"/>
</dbReference>
<comment type="caution">
    <text evidence="2">The sequence shown here is derived from an EMBL/GenBank/DDBJ whole genome shotgun (WGS) entry which is preliminary data.</text>
</comment>
<evidence type="ECO:0000313" key="2">
    <source>
        <dbReference type="EMBL" id="NPU69807.1"/>
    </source>
</evidence>
<accession>A0ABX2CR96</accession>
<sequence length="93" mass="10287">MTEAHDKDDTVDAATLGLKGIDLQPLLHYAQAAINQVLGPLLAGRAESVQIMRKHILRSEAELLRGLLAVVEKEEQRAESGPKERRPQRVPVE</sequence>
<feature type="region of interest" description="Disordered" evidence="1">
    <location>
        <begin position="74"/>
        <end position="93"/>
    </location>
</feature>
<evidence type="ECO:0000313" key="3">
    <source>
        <dbReference type="Proteomes" id="UP000886476"/>
    </source>
</evidence>
<proteinExistence type="predicted"/>
<protein>
    <submittedName>
        <fullName evidence="2">Uncharacterized protein</fullName>
    </submittedName>
</protein>
<organism evidence="2 3">
    <name type="scientific">Bradyrhizobium aeschynomenes</name>
    <dbReference type="NCBI Taxonomy" id="2734909"/>
    <lineage>
        <taxon>Bacteria</taxon>
        <taxon>Pseudomonadati</taxon>
        <taxon>Pseudomonadota</taxon>
        <taxon>Alphaproteobacteria</taxon>
        <taxon>Hyphomicrobiales</taxon>
        <taxon>Nitrobacteraceae</taxon>
        <taxon>Bradyrhizobium</taxon>
    </lineage>
</organism>
<name>A0ABX2CR96_9BRAD</name>
<dbReference type="EMBL" id="JABFDN010000024">
    <property type="protein sequence ID" value="NPU69807.1"/>
    <property type="molecule type" value="Genomic_DNA"/>
</dbReference>
<dbReference type="RefSeq" id="WP_172115205.1">
    <property type="nucleotide sequence ID" value="NZ_JABFDM010000008.1"/>
</dbReference>
<gene>
    <name evidence="2" type="ORF">HL667_32785</name>
</gene>
<reference evidence="2" key="1">
    <citation type="submission" date="2020-05" db="EMBL/GenBank/DDBJ databases">
        <title>Nod-independent and nitrogen-fixing Bradyrhizobium aeschynomene sp. nov. isolated from nodules of Aeschynomene indica.</title>
        <authorList>
            <person name="Zhang Z."/>
        </authorList>
    </citation>
    <scope>NUCLEOTIDE SEQUENCE</scope>
    <source>
        <strain evidence="2">83012</strain>
    </source>
</reference>